<dbReference type="AlphaFoldDB" id="A0A7W8FFK8"/>
<dbReference type="SUPFAM" id="SSF51735">
    <property type="entry name" value="NAD(P)-binding Rossmann-fold domains"/>
    <property type="match status" value="1"/>
</dbReference>
<evidence type="ECO:0000313" key="2">
    <source>
        <dbReference type="EMBL" id="MBB5144033.1"/>
    </source>
</evidence>
<proteinExistence type="predicted"/>
<reference evidence="2 3" key="1">
    <citation type="submission" date="2020-08" db="EMBL/GenBank/DDBJ databases">
        <title>Genomic Encyclopedia of Type Strains, Phase IV (KMG-IV): sequencing the most valuable type-strain genomes for metagenomic binning, comparative biology and taxonomic classification.</title>
        <authorList>
            <person name="Goeker M."/>
        </authorList>
    </citation>
    <scope>NUCLEOTIDE SEQUENCE [LARGE SCALE GENOMIC DNA]</scope>
    <source>
        <strain evidence="2 3">DSM 11275</strain>
    </source>
</reference>
<dbReference type="RefSeq" id="WP_183720254.1">
    <property type="nucleotide sequence ID" value="NZ_JACHGO010000006.1"/>
</dbReference>
<organism evidence="2 3">
    <name type="scientific">Desulfovibrio intestinalis</name>
    <dbReference type="NCBI Taxonomy" id="58621"/>
    <lineage>
        <taxon>Bacteria</taxon>
        <taxon>Pseudomonadati</taxon>
        <taxon>Thermodesulfobacteriota</taxon>
        <taxon>Desulfovibrionia</taxon>
        <taxon>Desulfovibrionales</taxon>
        <taxon>Desulfovibrionaceae</taxon>
        <taxon>Desulfovibrio</taxon>
    </lineage>
</organism>
<comment type="caution">
    <text evidence="2">The sequence shown here is derived from an EMBL/GenBank/DDBJ whole genome shotgun (WGS) entry which is preliminary data.</text>
</comment>
<dbReference type="PANTHER" id="PTHR43355">
    <property type="entry name" value="FLAVIN REDUCTASE (NADPH)"/>
    <property type="match status" value="1"/>
</dbReference>
<dbReference type="EMBL" id="JACHGO010000006">
    <property type="protein sequence ID" value="MBB5144033.1"/>
    <property type="molecule type" value="Genomic_DNA"/>
</dbReference>
<dbReference type="GO" id="GO:0016646">
    <property type="term" value="F:oxidoreductase activity, acting on the CH-NH group of donors, NAD or NADP as acceptor"/>
    <property type="evidence" value="ECO:0007669"/>
    <property type="project" value="TreeGrafter"/>
</dbReference>
<dbReference type="CDD" id="cd05244">
    <property type="entry name" value="BVR-B_like_SDR_a"/>
    <property type="match status" value="1"/>
</dbReference>
<dbReference type="Gene3D" id="3.40.50.720">
    <property type="entry name" value="NAD(P)-binding Rossmann-like Domain"/>
    <property type="match status" value="1"/>
</dbReference>
<feature type="domain" description="NAD(P)-binding" evidence="1">
    <location>
        <begin position="7"/>
        <end position="204"/>
    </location>
</feature>
<evidence type="ECO:0000259" key="1">
    <source>
        <dbReference type="Pfam" id="PF13460"/>
    </source>
</evidence>
<evidence type="ECO:0000313" key="3">
    <source>
        <dbReference type="Proteomes" id="UP000539075"/>
    </source>
</evidence>
<dbReference type="InterPro" id="IPR051606">
    <property type="entry name" value="Polyketide_Oxido-like"/>
</dbReference>
<dbReference type="PANTHER" id="PTHR43355:SF2">
    <property type="entry name" value="FLAVIN REDUCTASE (NADPH)"/>
    <property type="match status" value="1"/>
</dbReference>
<gene>
    <name evidence="2" type="ORF">HNQ38_002141</name>
</gene>
<dbReference type="InterPro" id="IPR036291">
    <property type="entry name" value="NAD(P)-bd_dom_sf"/>
</dbReference>
<dbReference type="InterPro" id="IPR016040">
    <property type="entry name" value="NAD(P)-bd_dom"/>
</dbReference>
<dbReference type="Proteomes" id="UP000539075">
    <property type="component" value="Unassembled WGS sequence"/>
</dbReference>
<protein>
    <recommendedName>
        <fullName evidence="1">NAD(P)-binding domain-containing protein</fullName>
    </recommendedName>
</protein>
<keyword evidence="3" id="KW-1185">Reference proteome</keyword>
<dbReference type="Pfam" id="PF13460">
    <property type="entry name" value="NAD_binding_10"/>
    <property type="match status" value="1"/>
</dbReference>
<accession>A0A7W8FFK8</accession>
<sequence length="216" mass="23238">MKIAIIGATGFVGTAIRKEAVSRGHQVLALTRSPQKITPSSVLAVREIDVNDSEALAQALAGYDVVVHAFAPPRSDSVQERIARQTRGTQSIIKAAKQAGIERLVVVGGAGTAEVAPGVPLMNSYFFPPEYEGGARSTAAIKELLQAEKSIDWVFVSPPNILEAGVRTGNYRTGKDNLVIELASGRSYLSVEDYALAMLDEIENPRHHRQRFTVGT</sequence>
<name>A0A7W8FFK8_9BACT</name>